<evidence type="ECO:0000256" key="1">
    <source>
        <dbReference type="SAM" id="MobiDB-lite"/>
    </source>
</evidence>
<evidence type="ECO:0008006" key="4">
    <source>
        <dbReference type="Google" id="ProtNLM"/>
    </source>
</evidence>
<feature type="region of interest" description="Disordered" evidence="1">
    <location>
        <begin position="214"/>
        <end position="252"/>
    </location>
</feature>
<reference evidence="2 3" key="1">
    <citation type="submission" date="2017-08" db="EMBL/GenBank/DDBJ databases">
        <authorList>
            <person name="de Groot N.N."/>
        </authorList>
    </citation>
    <scope>NUCLEOTIDE SEQUENCE [LARGE SCALE GENOMIC DNA]</scope>
    <source>
        <strain evidence="2 3">JC85</strain>
    </source>
</reference>
<dbReference type="InterPro" id="IPR029063">
    <property type="entry name" value="SAM-dependent_MTases_sf"/>
</dbReference>
<protein>
    <recommendedName>
        <fullName evidence="4">Methyltransferase</fullName>
    </recommendedName>
</protein>
<keyword evidence="3" id="KW-1185">Reference proteome</keyword>
<dbReference type="RefSeq" id="WP_097140582.1">
    <property type="nucleotide sequence ID" value="NZ_OBQD01000009.1"/>
</dbReference>
<evidence type="ECO:0000313" key="2">
    <source>
        <dbReference type="EMBL" id="SOC41606.1"/>
    </source>
</evidence>
<gene>
    <name evidence="2" type="ORF">SAMN05892877_10924</name>
</gene>
<name>A0A285ULV0_9HYPH</name>
<sequence length="252" mass="28475">MNARTSSAVMAQRSHPRGSLDYFPTPPWATRALLHEVLSRYGIIDLRTKRARDPCGGGGHMVAPLRESFGAVDVSDVHDWGINPEIRDFTFETRETLLADGHQLPDWIFCNPPFQIASVFLERALSIATEGVAFLCRLGWISGQERHDTIFGPRPPRFFCPFAERVPMIEGVWDPEASSATDYAWYVWLLDEEGEYPARTEVWHLPPGMEDRYTREADQALATPGEAARRAAERKKKNASENETPTLFEVSI</sequence>
<proteinExistence type="predicted"/>
<accession>A0A285ULV0</accession>
<organism evidence="2 3">
    <name type="scientific">Rhizobium subbaraonis</name>
    <dbReference type="NCBI Taxonomy" id="908946"/>
    <lineage>
        <taxon>Bacteria</taxon>
        <taxon>Pseudomonadati</taxon>
        <taxon>Pseudomonadota</taxon>
        <taxon>Alphaproteobacteria</taxon>
        <taxon>Hyphomicrobiales</taxon>
        <taxon>Rhizobiaceae</taxon>
        <taxon>Rhizobium/Agrobacterium group</taxon>
        <taxon>Rhizobium</taxon>
    </lineage>
</organism>
<dbReference type="OrthoDB" id="1079385at2"/>
<dbReference type="Proteomes" id="UP000219167">
    <property type="component" value="Unassembled WGS sequence"/>
</dbReference>
<dbReference type="SUPFAM" id="SSF53335">
    <property type="entry name" value="S-adenosyl-L-methionine-dependent methyltransferases"/>
    <property type="match status" value="1"/>
</dbReference>
<dbReference type="EMBL" id="OBQD01000009">
    <property type="protein sequence ID" value="SOC41606.1"/>
    <property type="molecule type" value="Genomic_DNA"/>
</dbReference>
<dbReference type="AlphaFoldDB" id="A0A285ULV0"/>
<evidence type="ECO:0000313" key="3">
    <source>
        <dbReference type="Proteomes" id="UP000219167"/>
    </source>
</evidence>